<keyword evidence="1" id="KW-0732">Signal</keyword>
<organism evidence="2 4">
    <name type="scientific">Cercospora beticola</name>
    <name type="common">Sugarbeet leaf spot fungus</name>
    <dbReference type="NCBI Taxonomy" id="122368"/>
    <lineage>
        <taxon>Eukaryota</taxon>
        <taxon>Fungi</taxon>
        <taxon>Dikarya</taxon>
        <taxon>Ascomycota</taxon>
        <taxon>Pezizomycotina</taxon>
        <taxon>Dothideomycetes</taxon>
        <taxon>Dothideomycetidae</taxon>
        <taxon>Mycosphaerellales</taxon>
        <taxon>Mycosphaerellaceae</taxon>
        <taxon>Cercospora</taxon>
    </lineage>
</organism>
<protein>
    <submittedName>
        <fullName evidence="2">Uncharacterized protein</fullName>
    </submittedName>
</protein>
<dbReference type="AlphaFoldDB" id="A0A2G5GQA8"/>
<evidence type="ECO:0000256" key="1">
    <source>
        <dbReference type="SAM" id="SignalP"/>
    </source>
</evidence>
<name>A0A2G5GQA8_CERBT</name>
<feature type="chain" id="PRO_5013586108" evidence="1">
    <location>
        <begin position="20"/>
        <end position="118"/>
    </location>
</feature>
<reference evidence="2 4" key="1">
    <citation type="submission" date="2015-10" db="EMBL/GenBank/DDBJ databases">
        <title>The cercosporin biosynthetic gene cluster was horizontally transferred to several fungal lineages and shown to be expanded in Cercospora beticola based on microsynteny with recipient genomes.</title>
        <authorList>
            <person name="De Jonge R."/>
            <person name="Ebert M.K."/>
            <person name="Suttle J.C."/>
            <person name="Jurick Ii W.M."/>
            <person name="Secor G.A."/>
            <person name="Thomma B.P."/>
            <person name="Van De Peer Y."/>
            <person name="Bolton M.D."/>
        </authorList>
    </citation>
    <scope>NUCLEOTIDE SEQUENCE [LARGE SCALE GENOMIC DNA]</scope>
    <source>
        <strain evidence="2 4">09-40</strain>
    </source>
</reference>
<accession>A0A2G5GQA8</accession>
<dbReference type="OrthoDB" id="3489571at2759"/>
<keyword evidence="5" id="KW-1185">Reference proteome</keyword>
<dbReference type="EMBL" id="LKMD01000209">
    <property type="protein sequence ID" value="PIA82461.1"/>
    <property type="molecule type" value="Genomic_DNA"/>
</dbReference>
<reference evidence="3 5" key="2">
    <citation type="submission" date="2023-09" db="EMBL/GenBank/DDBJ databases">
        <title>Complete-Gapless Cercospora beticola genome.</title>
        <authorList>
            <person name="Wyatt N.A."/>
            <person name="Spanner R.E."/>
            <person name="Bolton M.D."/>
        </authorList>
    </citation>
    <scope>NUCLEOTIDE SEQUENCE [LARGE SCALE GENOMIC DNA]</scope>
    <source>
        <strain evidence="3">Cb09-40</strain>
    </source>
</reference>
<dbReference type="Proteomes" id="UP000230605">
    <property type="component" value="Unassembled WGS sequence"/>
</dbReference>
<gene>
    <name evidence="2" type="ORF">CB0940_12230</name>
    <name evidence="3" type="ORF">RHO25_009155</name>
</gene>
<evidence type="ECO:0000313" key="3">
    <source>
        <dbReference type="EMBL" id="WPB04509.1"/>
    </source>
</evidence>
<evidence type="ECO:0000313" key="4">
    <source>
        <dbReference type="Proteomes" id="UP000230605"/>
    </source>
</evidence>
<evidence type="ECO:0000313" key="5">
    <source>
        <dbReference type="Proteomes" id="UP001302367"/>
    </source>
</evidence>
<sequence length="118" mass="12925">MRLASSILVAATIAVGTLAHLHNVAVCITGRTLSNPGGTPFSPSMTYYEDYEVLVEATKCACEYYSNRNTGFKQWDRCPDCTFDPNDGYCHSEAWHIGGDEMEHYCIKYCGAQGAAAN</sequence>
<dbReference type="EMBL" id="CP134189">
    <property type="protein sequence ID" value="WPB04509.1"/>
    <property type="molecule type" value="Genomic_DNA"/>
</dbReference>
<evidence type="ECO:0000313" key="2">
    <source>
        <dbReference type="EMBL" id="PIA82461.1"/>
    </source>
</evidence>
<dbReference type="Proteomes" id="UP001302367">
    <property type="component" value="Chromosome 6"/>
</dbReference>
<feature type="signal peptide" evidence="1">
    <location>
        <begin position="1"/>
        <end position="19"/>
    </location>
</feature>
<proteinExistence type="predicted"/>